<proteinExistence type="predicted"/>
<dbReference type="EMBL" id="CP028923">
    <property type="protein sequence ID" value="QCK15399.1"/>
    <property type="molecule type" value="Genomic_DNA"/>
</dbReference>
<dbReference type="InterPro" id="IPR025411">
    <property type="entry name" value="DUF4136"/>
</dbReference>
<dbReference type="KEGG" id="fpf:DCC35_11910"/>
<dbReference type="Gene3D" id="3.30.160.670">
    <property type="match status" value="1"/>
</dbReference>
<dbReference type="AlphaFoldDB" id="A0A4D7JH24"/>
<evidence type="ECO:0000259" key="1">
    <source>
        <dbReference type="Pfam" id="PF13590"/>
    </source>
</evidence>
<evidence type="ECO:0000313" key="2">
    <source>
        <dbReference type="EMBL" id="QCK15399.1"/>
    </source>
</evidence>
<keyword evidence="3" id="KW-1185">Reference proteome</keyword>
<dbReference type="Proteomes" id="UP000298616">
    <property type="component" value="Chromosome"/>
</dbReference>
<protein>
    <submittedName>
        <fullName evidence="2">DUF4136 domain-containing protein</fullName>
    </submittedName>
</protein>
<name>A0A4D7JH24_9BACT</name>
<dbReference type="RefSeq" id="WP_137090997.1">
    <property type="nucleotide sequence ID" value="NZ_CP028923.1"/>
</dbReference>
<reference evidence="2 3" key="1">
    <citation type="submission" date="2018-04" db="EMBL/GenBank/DDBJ databases">
        <title>Complete genome uncultured novel isolate.</title>
        <authorList>
            <person name="Merlino G."/>
        </authorList>
    </citation>
    <scope>NUCLEOTIDE SEQUENCE [LARGE SCALE GENOMIC DNA]</scope>
    <source>
        <strain evidence="3">R1DC9</strain>
    </source>
</reference>
<dbReference type="OrthoDB" id="677831at2"/>
<evidence type="ECO:0000313" key="3">
    <source>
        <dbReference type="Proteomes" id="UP000298616"/>
    </source>
</evidence>
<dbReference type="Pfam" id="PF13590">
    <property type="entry name" value="DUF4136"/>
    <property type="match status" value="1"/>
</dbReference>
<gene>
    <name evidence="2" type="ORF">DCC35_11910</name>
</gene>
<organism evidence="2 3">
    <name type="scientific">Mangrovivirga cuniculi</name>
    <dbReference type="NCBI Taxonomy" id="2715131"/>
    <lineage>
        <taxon>Bacteria</taxon>
        <taxon>Pseudomonadati</taxon>
        <taxon>Bacteroidota</taxon>
        <taxon>Cytophagia</taxon>
        <taxon>Cytophagales</taxon>
        <taxon>Mangrovivirgaceae</taxon>
        <taxon>Mangrovivirga</taxon>
    </lineage>
</organism>
<sequence length="248" mass="28419">MPGEICLKGHNLGLLQVEEVGEVDDKFFINQNRMKMIKNLTKYFYFGVIINVMILLQGCQPGGAEYVSDLDVVVTNFDDTYDFGSVTTYALPDEIIEIGDERPGDDTPEFMDPEFADPILSQIEENMNNYGWTRVNEEDNPDVVILPSYTTLTTIFYYYDYGYWCWWYPWYCNGGGWWYPYPPVTTGYTTGTLLVQLTPLGDSQFNDIIPVYWTMVVNGLLQGSNSSIISRINTSIDQGFEQSPYLNK</sequence>
<accession>A0A4D7JH24</accession>
<feature type="domain" description="DUF4136" evidence="1">
    <location>
        <begin position="73"/>
        <end position="245"/>
    </location>
</feature>